<dbReference type="Proteomes" id="UP000054007">
    <property type="component" value="Unassembled WGS sequence"/>
</dbReference>
<reference evidence="2 3" key="1">
    <citation type="journal article" date="2015" name="Fungal Genet. Biol.">
        <title>Evolution of novel wood decay mechanisms in Agaricales revealed by the genome sequences of Fistulina hepatica and Cylindrobasidium torrendii.</title>
        <authorList>
            <person name="Floudas D."/>
            <person name="Held B.W."/>
            <person name="Riley R."/>
            <person name="Nagy L.G."/>
            <person name="Koehler G."/>
            <person name="Ransdell A.S."/>
            <person name="Younus H."/>
            <person name="Chow J."/>
            <person name="Chiniquy J."/>
            <person name="Lipzen A."/>
            <person name="Tritt A."/>
            <person name="Sun H."/>
            <person name="Haridas S."/>
            <person name="LaButti K."/>
            <person name="Ohm R.A."/>
            <person name="Kues U."/>
            <person name="Blanchette R.A."/>
            <person name="Grigoriev I.V."/>
            <person name="Minto R.E."/>
            <person name="Hibbett D.S."/>
        </authorList>
    </citation>
    <scope>NUCLEOTIDE SEQUENCE [LARGE SCALE GENOMIC DNA]</scope>
    <source>
        <strain evidence="2 3">FP15055 ss-10</strain>
    </source>
</reference>
<evidence type="ECO:0000313" key="3">
    <source>
        <dbReference type="Proteomes" id="UP000054007"/>
    </source>
</evidence>
<evidence type="ECO:0000256" key="1">
    <source>
        <dbReference type="SAM" id="MobiDB-lite"/>
    </source>
</evidence>
<name>A0A0D7ATJ0_9AGAR</name>
<protein>
    <submittedName>
        <fullName evidence="2">Uncharacterized protein</fullName>
    </submittedName>
</protein>
<evidence type="ECO:0000313" key="2">
    <source>
        <dbReference type="EMBL" id="KIY60626.1"/>
    </source>
</evidence>
<dbReference type="AlphaFoldDB" id="A0A0D7ATJ0"/>
<dbReference type="EMBL" id="KN881439">
    <property type="protein sequence ID" value="KIY60626.1"/>
    <property type="molecule type" value="Genomic_DNA"/>
</dbReference>
<accession>A0A0D7ATJ0</accession>
<feature type="region of interest" description="Disordered" evidence="1">
    <location>
        <begin position="1"/>
        <end position="20"/>
    </location>
</feature>
<proteinExistence type="predicted"/>
<keyword evidence="3" id="KW-1185">Reference proteome</keyword>
<feature type="compositionally biased region" description="Basic and acidic residues" evidence="1">
    <location>
        <begin position="1"/>
        <end position="11"/>
    </location>
</feature>
<sequence length="177" mass="20835">MPSKDLWKLTPDEPLDPPEPRAQRILRQFTRLPISIVDRPEFKQSLEAYLDRREAGFLLGRFKDCRVDTKRDLLVIALMHGQDNDHHDLIRLALGLRPNLRNWRILGYIFRQLQTDDVLRVQPDYAEVAGGVGLIERAIYVRPRLEAIWKKMSEPERREGEGPIDEAIWRIYAYHRG</sequence>
<organism evidence="2 3">
    <name type="scientific">Cylindrobasidium torrendii FP15055 ss-10</name>
    <dbReference type="NCBI Taxonomy" id="1314674"/>
    <lineage>
        <taxon>Eukaryota</taxon>
        <taxon>Fungi</taxon>
        <taxon>Dikarya</taxon>
        <taxon>Basidiomycota</taxon>
        <taxon>Agaricomycotina</taxon>
        <taxon>Agaricomycetes</taxon>
        <taxon>Agaricomycetidae</taxon>
        <taxon>Agaricales</taxon>
        <taxon>Marasmiineae</taxon>
        <taxon>Physalacriaceae</taxon>
        <taxon>Cylindrobasidium</taxon>
    </lineage>
</organism>
<gene>
    <name evidence="2" type="ORF">CYLTODRAFT_447972</name>
</gene>